<evidence type="ECO:0000313" key="1">
    <source>
        <dbReference type="Proteomes" id="UP000887540"/>
    </source>
</evidence>
<sequence>MPVKCLPNLLNEQVSTTGLTYEWILTTLSKHDPTFDQILNGNEVTSITAYDISVNQGYASKIYKTSILVNDQKDPVYQVVMKIPTADCISELMDQMYTEDQKAQMKFMAKMTDQLSKFHNVECDFYALFKGNTELPMPKVYYTQKFYPKEKQMGIIIMEDLSEKGQTLGIYATLHAFQIKTIVKNLAAFHAFQLANEDNWKNRFTELAFIDEEFKDMVKPTIDSLKKCCPGMFDEAFKRTDKFFNEMSIVEYTFRGCCKDLERIQPDWLTDGA</sequence>
<keyword evidence="1" id="KW-1185">Reference proteome</keyword>
<dbReference type="Proteomes" id="UP000887540">
    <property type="component" value="Unplaced"/>
</dbReference>
<dbReference type="AlphaFoldDB" id="A0A914BXX2"/>
<dbReference type="InterPro" id="IPR011009">
    <property type="entry name" value="Kinase-like_dom_sf"/>
</dbReference>
<dbReference type="PANTHER" id="PTHR23020">
    <property type="entry name" value="UNCHARACTERIZED NUCLEAR HORMONE RECEPTOR-RELATED"/>
    <property type="match status" value="1"/>
</dbReference>
<evidence type="ECO:0000313" key="2">
    <source>
        <dbReference type="WBParaSite" id="ACRNAN_Path_1254.g4886.t1"/>
    </source>
</evidence>
<dbReference type="InterPro" id="IPR012877">
    <property type="entry name" value="Dhs-27"/>
</dbReference>
<dbReference type="WBParaSite" id="ACRNAN_Path_1254.g4886.t1">
    <property type="protein sequence ID" value="ACRNAN_Path_1254.g4886.t1"/>
    <property type="gene ID" value="ACRNAN_Path_1254.g4886"/>
</dbReference>
<reference evidence="2" key="1">
    <citation type="submission" date="2022-11" db="UniProtKB">
        <authorList>
            <consortium name="WormBaseParasite"/>
        </authorList>
    </citation>
    <scope>IDENTIFICATION</scope>
</reference>
<dbReference type="PANTHER" id="PTHR23020:SF41">
    <property type="entry name" value="AMINOGLYCOSIDE PHOSPHOTRANSFERASE DOMAIN-CONTAINING PROTEIN"/>
    <property type="match status" value="1"/>
</dbReference>
<organism evidence="1 2">
    <name type="scientific">Acrobeloides nanus</name>
    <dbReference type="NCBI Taxonomy" id="290746"/>
    <lineage>
        <taxon>Eukaryota</taxon>
        <taxon>Metazoa</taxon>
        <taxon>Ecdysozoa</taxon>
        <taxon>Nematoda</taxon>
        <taxon>Chromadorea</taxon>
        <taxon>Rhabditida</taxon>
        <taxon>Tylenchina</taxon>
        <taxon>Cephalobomorpha</taxon>
        <taxon>Cephaloboidea</taxon>
        <taxon>Cephalobidae</taxon>
        <taxon>Acrobeloides</taxon>
    </lineage>
</organism>
<name>A0A914BXX2_9BILA</name>
<dbReference type="Pfam" id="PF07914">
    <property type="entry name" value="DUF1679"/>
    <property type="match status" value="1"/>
</dbReference>
<dbReference type="SUPFAM" id="SSF56112">
    <property type="entry name" value="Protein kinase-like (PK-like)"/>
    <property type="match status" value="1"/>
</dbReference>
<proteinExistence type="predicted"/>
<accession>A0A914BXX2</accession>
<dbReference type="InterPro" id="IPR052961">
    <property type="entry name" value="Oxido-Kinase-like_Enzymes"/>
</dbReference>
<protein>
    <submittedName>
        <fullName evidence="2">CHK kinase-like domain-containing protein</fullName>
    </submittedName>
</protein>